<proteinExistence type="predicted"/>
<protein>
    <submittedName>
        <fullName evidence="1">Uncharacterized protein</fullName>
    </submittedName>
</protein>
<evidence type="ECO:0000313" key="1">
    <source>
        <dbReference type="EMBL" id="OTP24744.1"/>
    </source>
</evidence>
<name>A0A242KU25_ENTMU</name>
<dbReference type="EMBL" id="NGMS01000005">
    <property type="protein sequence ID" value="OTP24744.1"/>
    <property type="molecule type" value="Genomic_DNA"/>
</dbReference>
<accession>A0A242KU25</accession>
<reference evidence="1 2" key="1">
    <citation type="submission" date="2017-05" db="EMBL/GenBank/DDBJ databases">
        <title>The Genome Sequence of Enterococcus mundtii 6B1_DIV0119.</title>
        <authorList>
            <consortium name="The Broad Institute Genomics Platform"/>
            <consortium name="The Broad Institute Genomic Center for Infectious Diseases"/>
            <person name="Earl A."/>
            <person name="Manson A."/>
            <person name="Schwartman J."/>
            <person name="Gilmore M."/>
            <person name="Abouelleil A."/>
            <person name="Cao P."/>
            <person name="Chapman S."/>
            <person name="Cusick C."/>
            <person name="Shea T."/>
            <person name="Young S."/>
            <person name="Neafsey D."/>
            <person name="Nusbaum C."/>
            <person name="Birren B."/>
        </authorList>
    </citation>
    <scope>NUCLEOTIDE SEQUENCE [LARGE SCALE GENOMIC DNA]</scope>
    <source>
        <strain evidence="1 2">6B1_DIV0119</strain>
    </source>
</reference>
<gene>
    <name evidence="1" type="ORF">A5802_003058</name>
</gene>
<comment type="caution">
    <text evidence="1">The sequence shown here is derived from an EMBL/GenBank/DDBJ whole genome shotgun (WGS) entry which is preliminary data.</text>
</comment>
<sequence length="33" mass="3824">MAGEEATENHRNVSGFKEEINRLPCRSEDFFIP</sequence>
<dbReference type="Proteomes" id="UP000195024">
    <property type="component" value="Unassembled WGS sequence"/>
</dbReference>
<dbReference type="AlphaFoldDB" id="A0A242KU25"/>
<evidence type="ECO:0000313" key="2">
    <source>
        <dbReference type="Proteomes" id="UP000195024"/>
    </source>
</evidence>
<organism evidence="1 2">
    <name type="scientific">Enterococcus mundtii</name>
    <dbReference type="NCBI Taxonomy" id="53346"/>
    <lineage>
        <taxon>Bacteria</taxon>
        <taxon>Bacillati</taxon>
        <taxon>Bacillota</taxon>
        <taxon>Bacilli</taxon>
        <taxon>Lactobacillales</taxon>
        <taxon>Enterococcaceae</taxon>
        <taxon>Enterococcus</taxon>
    </lineage>
</organism>